<proteinExistence type="predicted"/>
<evidence type="ECO:0000313" key="3">
    <source>
        <dbReference type="EMBL" id="CAD8750150.1"/>
    </source>
</evidence>
<reference evidence="5" key="1">
    <citation type="submission" date="2021-01" db="EMBL/GenBank/DDBJ databases">
        <authorList>
            <person name="Corre E."/>
            <person name="Pelletier E."/>
            <person name="Niang G."/>
            <person name="Scheremetjew M."/>
            <person name="Finn R."/>
            <person name="Kale V."/>
            <person name="Holt S."/>
            <person name="Cochrane G."/>
            <person name="Meng A."/>
            <person name="Brown T."/>
            <person name="Cohen L."/>
        </authorList>
    </citation>
    <scope>NUCLEOTIDE SEQUENCE</scope>
    <source>
        <strain evidence="3">CCMP441</strain>
        <strain evidence="5">CCMP644</strain>
    </source>
</reference>
<sequence length="312" mass="34286">MRAKHTMEGLGRAQVSLVPSGDGCILGFSTRTLRNNCLLFDTLYATGYHRLLPRKCQARKTSWCLKGRTRQVLATLSGPNSAPTLPQPSPQNTIHSSLKRKIWSDDNRTRHWVLQLEWVARIRYISRATIREAEASDCIVDGSLVGELNPEVHYTDNFEGMDIVAGAAGGMEVVIVSDDNFNHAQQRTLIYSFSLDSTMLLPSSCMPAISFKAALQSGEPHQNTSSGWQLLLPIIFFLGLLAAAIAYVVHRRKKYMFQQMRGDDDIELQQDSQKGEGRRTAGGGGGDSTASPMLGEGTDGAVGEDEEQPSRS</sequence>
<accession>A0A6U4X411</accession>
<keyword evidence="2" id="KW-1133">Transmembrane helix</keyword>
<dbReference type="EMBL" id="HBFX01026782">
    <property type="protein sequence ID" value="CAD8963457.1"/>
    <property type="molecule type" value="Transcribed_RNA"/>
</dbReference>
<keyword evidence="2" id="KW-0812">Transmembrane</keyword>
<evidence type="ECO:0000313" key="4">
    <source>
        <dbReference type="EMBL" id="CAD8963445.1"/>
    </source>
</evidence>
<evidence type="ECO:0000256" key="1">
    <source>
        <dbReference type="SAM" id="MobiDB-lite"/>
    </source>
</evidence>
<feature type="region of interest" description="Disordered" evidence="1">
    <location>
        <begin position="266"/>
        <end position="312"/>
    </location>
</feature>
<dbReference type="AlphaFoldDB" id="A0A6U4X411"/>
<gene>
    <name evidence="4" type="ORF">HAND00432_LOCUS16230</name>
    <name evidence="5" type="ORF">HAND00432_LOCUS16237</name>
    <name evidence="3" type="ORF">HAND1043_LOCUS16654</name>
</gene>
<feature type="compositionally biased region" description="Acidic residues" evidence="1">
    <location>
        <begin position="302"/>
        <end position="312"/>
    </location>
</feature>
<name>A0A6U4X411_HEMAN</name>
<keyword evidence="2" id="KW-0472">Membrane</keyword>
<dbReference type="EMBL" id="HBFK01027396">
    <property type="protein sequence ID" value="CAD8750150.1"/>
    <property type="molecule type" value="Transcribed_RNA"/>
</dbReference>
<evidence type="ECO:0000256" key="2">
    <source>
        <dbReference type="SAM" id="Phobius"/>
    </source>
</evidence>
<dbReference type="EMBL" id="HBFX01026770">
    <property type="protein sequence ID" value="CAD8963445.1"/>
    <property type="molecule type" value="Transcribed_RNA"/>
</dbReference>
<protein>
    <submittedName>
        <fullName evidence="5">Uncharacterized protein</fullName>
    </submittedName>
</protein>
<feature type="transmembrane region" description="Helical" evidence="2">
    <location>
        <begin position="230"/>
        <end position="250"/>
    </location>
</feature>
<organism evidence="5">
    <name type="scientific">Hemiselmis andersenii</name>
    <name type="common">Cryptophyte alga</name>
    <dbReference type="NCBI Taxonomy" id="464988"/>
    <lineage>
        <taxon>Eukaryota</taxon>
        <taxon>Cryptophyceae</taxon>
        <taxon>Cryptomonadales</taxon>
        <taxon>Hemiselmidaceae</taxon>
        <taxon>Hemiselmis</taxon>
    </lineage>
</organism>
<evidence type="ECO:0000313" key="5">
    <source>
        <dbReference type="EMBL" id="CAD8963457.1"/>
    </source>
</evidence>